<dbReference type="Pfam" id="PF03484">
    <property type="entry name" value="B5"/>
    <property type="match status" value="1"/>
</dbReference>
<keyword evidence="14" id="KW-0030">Aminoacyl-tRNA synthetase</keyword>
<dbReference type="EMBL" id="LFZO01000013">
    <property type="protein sequence ID" value="KXT17888.1"/>
    <property type="molecule type" value="Genomic_DNA"/>
</dbReference>
<evidence type="ECO:0000256" key="11">
    <source>
        <dbReference type="ARBA" id="ARBA00022840"/>
    </source>
</evidence>
<dbReference type="Gene3D" id="3.30.930.10">
    <property type="entry name" value="Bira Bifunctional Protein, Domain 2"/>
    <property type="match status" value="1"/>
</dbReference>
<dbReference type="STRING" id="113226.A0A139ISX3"/>
<dbReference type="InterPro" id="IPR005147">
    <property type="entry name" value="tRNA_synthase_B5-dom"/>
</dbReference>
<evidence type="ECO:0000313" key="19">
    <source>
        <dbReference type="Proteomes" id="UP000073492"/>
    </source>
</evidence>
<accession>A0A139ISX3</accession>
<organism evidence="18 19">
    <name type="scientific">Pseudocercospora musae</name>
    <dbReference type="NCBI Taxonomy" id="113226"/>
    <lineage>
        <taxon>Eukaryota</taxon>
        <taxon>Fungi</taxon>
        <taxon>Dikarya</taxon>
        <taxon>Ascomycota</taxon>
        <taxon>Pezizomycotina</taxon>
        <taxon>Dothideomycetes</taxon>
        <taxon>Dothideomycetidae</taxon>
        <taxon>Mycosphaerellales</taxon>
        <taxon>Mycosphaerellaceae</taxon>
        <taxon>Pseudocercospora</taxon>
    </lineage>
</organism>
<dbReference type="Gene3D" id="3.50.40.10">
    <property type="entry name" value="Phenylalanyl-trna Synthetase, Chain B, domain 3"/>
    <property type="match status" value="1"/>
</dbReference>
<evidence type="ECO:0000313" key="18">
    <source>
        <dbReference type="EMBL" id="KXT17887.1"/>
    </source>
</evidence>
<proteinExistence type="inferred from homology"/>
<dbReference type="SUPFAM" id="SSF56037">
    <property type="entry name" value="PheT/TilS domain"/>
    <property type="match status" value="1"/>
</dbReference>
<evidence type="ECO:0000256" key="10">
    <source>
        <dbReference type="ARBA" id="ARBA00022741"/>
    </source>
</evidence>
<sequence>MPTIAVDKAALYKALGREYTNKEFDELCFDFGIELDEDTTDDPERKGAPELKIEIPANRYDMLCFEGIALNLNVFLGRQSMPKFTLSKPKELLTINITEDTARIRPYFSCAILRGITFDQARYDSFIALQDKLHQNLARQRTLVSIGTHDLSTIEGPFSYDALPPEEIKFSPLNQEKVMNGREMMEFYESDKHLSRYLHIIGDSPVYPIIYDKNRTVLSMPPIINSNHSKITLNTTDVFIDITATDKTKLEIVNHIICAMFSMYCTEPFTVEPVNVVSKHNGESRVTPDLSPRPFQASLSFINSVCGLEESPESWSKLLAKMAYDVRPSETDKDKLDIDIPITRADVLHQADIMEDAAIAYGFNKLPQEFPTSIPAGGAGLPINTLSDIVRLEAKSRWIEVMPLILCSHDENYAWLNQKDDGKAVRLANPKTAEYQIVRTSLVPGLIKTIRENRKHEVPLKIFEVADVCYKDASLERRSRNERHFAAAWAGSKSGFEQVQGLLDTIMLALRYPWIPEGKDRTGEKAKGYWVEGHDDPTYLAGHAAAIYLKSAGKQVQRIGIFGMLHPKVLENFEIPYAMTALELNLESTPQNDVSRQTTRFIVSRYTTSSTATLGTLHGHKAPSFSVIWPTGLVHRATALAAVKTSSSRTSCYEAVHCEAKRFHRTASSTSPSWYISTDDVHVKVERPFSLPTNHCRSPLVSSVLPNYDHTSLPRHALTLDTLFEQTILVQHYSLNFGNEQAYILSICASGVCPTQSLNSSDRGQYSAPPTTKSRNTITNMSPILVTISLLVSLTTAVPAPHHNKHHIEVSLPEPVTLAPRQQQCQVDSCTTMFRDCVKSCDSLQNADCFNVVTSPICETCTFNIVGC</sequence>
<dbReference type="GO" id="GO:0000287">
    <property type="term" value="F:magnesium ion binding"/>
    <property type="evidence" value="ECO:0007669"/>
    <property type="project" value="InterPro"/>
</dbReference>
<keyword evidence="9" id="KW-0479">Metal-binding</keyword>
<dbReference type="InterPro" id="IPR020825">
    <property type="entry name" value="Phe-tRNA_synthase-like_B3/B4"/>
</dbReference>
<dbReference type="FunFam" id="3.30.56.10:FF:000006">
    <property type="entry name" value="Phenylalanyl-tRNA synthetase subunit beta"/>
    <property type="match status" value="1"/>
</dbReference>
<reference evidence="18 19" key="1">
    <citation type="submission" date="2015-07" db="EMBL/GenBank/DDBJ databases">
        <title>Comparative genomics of the Sigatoka disease complex on banana suggests a link between parallel evolutionary changes in Pseudocercospora fijiensis and Pseudocercospora eumusae and increased virulence on the banana host.</title>
        <authorList>
            <person name="Chang T.-C."/>
            <person name="Salvucci A."/>
            <person name="Crous P.W."/>
            <person name="Stergiopoulos I."/>
        </authorList>
    </citation>
    <scope>NUCLEOTIDE SEQUENCE [LARGE SCALE GENOMIC DNA]</scope>
    <source>
        <strain evidence="18 19">CBS 116634</strain>
    </source>
</reference>
<dbReference type="Pfam" id="PF03483">
    <property type="entry name" value="B3_4"/>
    <property type="match status" value="1"/>
</dbReference>
<comment type="subcellular location">
    <subcellularLocation>
        <location evidence="2">Cytoplasm</location>
    </subcellularLocation>
</comment>
<dbReference type="EC" id="6.1.1.20" evidence="5"/>
<dbReference type="PROSITE" id="PS51483">
    <property type="entry name" value="B5"/>
    <property type="match status" value="1"/>
</dbReference>
<evidence type="ECO:0000256" key="15">
    <source>
        <dbReference type="ARBA" id="ARBA00033189"/>
    </source>
</evidence>
<dbReference type="InterPro" id="IPR045060">
    <property type="entry name" value="Phe-tRNA-ligase_IIc_bsu"/>
</dbReference>
<dbReference type="EMBL" id="LFZO01000013">
    <property type="protein sequence ID" value="KXT17887.1"/>
    <property type="molecule type" value="Genomic_DNA"/>
</dbReference>
<evidence type="ECO:0000256" key="1">
    <source>
        <dbReference type="ARBA" id="ARBA00001946"/>
    </source>
</evidence>
<evidence type="ECO:0000256" key="12">
    <source>
        <dbReference type="ARBA" id="ARBA00022842"/>
    </source>
</evidence>
<evidence type="ECO:0000256" key="2">
    <source>
        <dbReference type="ARBA" id="ARBA00004496"/>
    </source>
</evidence>
<dbReference type="SUPFAM" id="SSF46955">
    <property type="entry name" value="Putative DNA-binding domain"/>
    <property type="match status" value="2"/>
</dbReference>
<protein>
    <recommendedName>
        <fullName evidence="6">Phenylalanine--tRNA ligase beta subunit</fullName>
        <ecNumber evidence="5">6.1.1.20</ecNumber>
    </recommendedName>
    <alternativeName>
        <fullName evidence="15">Phenylalanyl-tRNA synthetase beta subunit</fullName>
    </alternativeName>
</protein>
<dbReference type="GO" id="GO:0004826">
    <property type="term" value="F:phenylalanine-tRNA ligase activity"/>
    <property type="evidence" value="ECO:0007669"/>
    <property type="project" value="UniProtKB-EC"/>
</dbReference>
<comment type="subunit">
    <text evidence="4">Tetramer of two alpha and two beta subunits.</text>
</comment>
<keyword evidence="10" id="KW-0547">Nucleotide-binding</keyword>
<evidence type="ECO:0000256" key="6">
    <source>
        <dbReference type="ARBA" id="ARBA00017032"/>
    </source>
</evidence>
<keyword evidence="7" id="KW-0963">Cytoplasm</keyword>
<evidence type="ECO:0000256" key="7">
    <source>
        <dbReference type="ARBA" id="ARBA00022490"/>
    </source>
</evidence>
<gene>
    <name evidence="18" type="ORF">AC579_5901</name>
</gene>
<keyword evidence="8" id="KW-0436">Ligase</keyword>
<dbReference type="Pfam" id="PF17759">
    <property type="entry name" value="tRNA_synthFbeta"/>
    <property type="match status" value="1"/>
</dbReference>
<evidence type="ECO:0000256" key="16">
    <source>
        <dbReference type="ARBA" id="ARBA00049255"/>
    </source>
</evidence>
<comment type="catalytic activity">
    <reaction evidence="16">
        <text>tRNA(Phe) + L-phenylalanine + ATP = L-phenylalanyl-tRNA(Phe) + AMP + diphosphate + H(+)</text>
        <dbReference type="Rhea" id="RHEA:19413"/>
        <dbReference type="Rhea" id="RHEA-COMP:9668"/>
        <dbReference type="Rhea" id="RHEA-COMP:9699"/>
        <dbReference type="ChEBI" id="CHEBI:15378"/>
        <dbReference type="ChEBI" id="CHEBI:30616"/>
        <dbReference type="ChEBI" id="CHEBI:33019"/>
        <dbReference type="ChEBI" id="CHEBI:58095"/>
        <dbReference type="ChEBI" id="CHEBI:78442"/>
        <dbReference type="ChEBI" id="CHEBI:78531"/>
        <dbReference type="ChEBI" id="CHEBI:456215"/>
        <dbReference type="EC" id="6.1.1.20"/>
    </reaction>
</comment>
<dbReference type="PANTHER" id="PTHR10947">
    <property type="entry name" value="PHENYLALANYL-TRNA SYNTHETASE BETA CHAIN AND LEUCINE-RICH REPEAT-CONTAINING PROTEIN 47"/>
    <property type="match status" value="1"/>
</dbReference>
<keyword evidence="12" id="KW-0460">Magnesium</keyword>
<dbReference type="SMART" id="SM00874">
    <property type="entry name" value="B5"/>
    <property type="match status" value="1"/>
</dbReference>
<dbReference type="SUPFAM" id="SSF55681">
    <property type="entry name" value="Class II aaRS and biotin synthetases"/>
    <property type="match status" value="1"/>
</dbReference>
<dbReference type="InterPro" id="IPR040659">
    <property type="entry name" value="PhetRS_B1"/>
</dbReference>
<comment type="caution">
    <text evidence="18">The sequence shown here is derived from an EMBL/GenBank/DDBJ whole genome shotgun (WGS) entry which is preliminary data.</text>
</comment>
<dbReference type="InterPro" id="IPR005146">
    <property type="entry name" value="B3/B4_tRNA-bd"/>
</dbReference>
<evidence type="ECO:0000256" key="4">
    <source>
        <dbReference type="ARBA" id="ARBA00011209"/>
    </source>
</evidence>
<dbReference type="InterPro" id="IPR045864">
    <property type="entry name" value="aa-tRNA-synth_II/BPL/LPL"/>
</dbReference>
<dbReference type="GO" id="GO:0009328">
    <property type="term" value="C:phenylalanine-tRNA ligase complex"/>
    <property type="evidence" value="ECO:0007669"/>
    <property type="project" value="TreeGrafter"/>
</dbReference>
<feature type="domain" description="B5" evidence="17">
    <location>
        <begin position="290"/>
        <end position="368"/>
    </location>
</feature>
<evidence type="ECO:0000259" key="17">
    <source>
        <dbReference type="PROSITE" id="PS51483"/>
    </source>
</evidence>
<keyword evidence="19" id="KW-1185">Reference proteome</keyword>
<name>A0A139ISX3_9PEZI</name>
<dbReference type="InterPro" id="IPR041616">
    <property type="entry name" value="PheRS_beta_core"/>
</dbReference>
<evidence type="ECO:0000256" key="13">
    <source>
        <dbReference type="ARBA" id="ARBA00022917"/>
    </source>
</evidence>
<dbReference type="NCBIfam" id="TIGR00471">
    <property type="entry name" value="pheT_arch"/>
    <property type="match status" value="1"/>
</dbReference>
<dbReference type="SMART" id="SM00873">
    <property type="entry name" value="B3_4"/>
    <property type="match status" value="1"/>
</dbReference>
<comment type="similarity">
    <text evidence="3">Belongs to the phenylalanyl-tRNA synthetase beta subunit family. Type 2 subfamily.</text>
</comment>
<dbReference type="InterPro" id="IPR004531">
    <property type="entry name" value="Phe-tRNA-synth_IIc_bsu_arc_euk"/>
</dbReference>
<dbReference type="GO" id="GO:0003723">
    <property type="term" value="F:RNA binding"/>
    <property type="evidence" value="ECO:0007669"/>
    <property type="project" value="InterPro"/>
</dbReference>
<dbReference type="Gene3D" id="3.30.56.10">
    <property type="match status" value="2"/>
</dbReference>
<dbReference type="CDD" id="cd00769">
    <property type="entry name" value="PheRS_beta_core"/>
    <property type="match status" value="1"/>
</dbReference>
<dbReference type="AlphaFoldDB" id="A0A139ISX3"/>
<dbReference type="FunFam" id="3.50.40.10:FF:000002">
    <property type="entry name" value="phenylalanine--tRNA ligase beta subunit"/>
    <property type="match status" value="1"/>
</dbReference>
<keyword evidence="11" id="KW-0067">ATP-binding</keyword>
<keyword evidence="13" id="KW-0648">Protein biosynthesis</keyword>
<comment type="cofactor">
    <cofactor evidence="1">
        <name>Mg(2+)</name>
        <dbReference type="ChEBI" id="CHEBI:18420"/>
    </cofactor>
</comment>
<evidence type="ECO:0000256" key="9">
    <source>
        <dbReference type="ARBA" id="ARBA00022723"/>
    </source>
</evidence>
<evidence type="ECO:0000256" key="3">
    <source>
        <dbReference type="ARBA" id="ARBA00007438"/>
    </source>
</evidence>
<evidence type="ECO:0000256" key="5">
    <source>
        <dbReference type="ARBA" id="ARBA00012814"/>
    </source>
</evidence>
<dbReference type="GO" id="GO:0006432">
    <property type="term" value="P:phenylalanyl-tRNA aminoacylation"/>
    <property type="evidence" value="ECO:0007669"/>
    <property type="project" value="InterPro"/>
</dbReference>
<evidence type="ECO:0000256" key="8">
    <source>
        <dbReference type="ARBA" id="ARBA00022598"/>
    </source>
</evidence>
<dbReference type="PANTHER" id="PTHR10947:SF0">
    <property type="entry name" value="PHENYLALANINE--TRNA LIGASE BETA SUBUNIT"/>
    <property type="match status" value="1"/>
</dbReference>
<dbReference type="OrthoDB" id="1698572at2759"/>
<dbReference type="Pfam" id="PF18262">
    <property type="entry name" value="PhetRS_B1"/>
    <property type="match status" value="1"/>
</dbReference>
<evidence type="ECO:0000256" key="14">
    <source>
        <dbReference type="ARBA" id="ARBA00023146"/>
    </source>
</evidence>
<dbReference type="GO" id="GO:0005524">
    <property type="term" value="F:ATP binding"/>
    <property type="evidence" value="ECO:0007669"/>
    <property type="project" value="UniProtKB-KW"/>
</dbReference>
<dbReference type="InterPro" id="IPR009061">
    <property type="entry name" value="DNA-bd_dom_put_sf"/>
</dbReference>
<dbReference type="Proteomes" id="UP000073492">
    <property type="component" value="Unassembled WGS sequence"/>
</dbReference>